<keyword evidence="1" id="KW-0694">RNA-binding</keyword>
<feature type="domain" description="SHS2" evidence="2">
    <location>
        <begin position="5"/>
        <end position="200"/>
    </location>
</feature>
<protein>
    <submittedName>
        <fullName evidence="3">Cell division protein FtsA</fullName>
    </submittedName>
</protein>
<dbReference type="AlphaFoldDB" id="A0A1M4ZXV1"/>
<dbReference type="RefSeq" id="WP_073249473.1">
    <property type="nucleotide sequence ID" value="NZ_FQVG01000044.1"/>
</dbReference>
<evidence type="ECO:0000256" key="1">
    <source>
        <dbReference type="PROSITE-ProRule" id="PRU00182"/>
    </source>
</evidence>
<keyword evidence="4" id="KW-1185">Reference proteome</keyword>
<dbReference type="SUPFAM" id="SSF53067">
    <property type="entry name" value="Actin-like ATPase domain"/>
    <property type="match status" value="2"/>
</dbReference>
<evidence type="ECO:0000313" key="4">
    <source>
        <dbReference type="Proteomes" id="UP000184423"/>
    </source>
</evidence>
<keyword evidence="3" id="KW-0132">Cell division</keyword>
<dbReference type="Proteomes" id="UP000184423">
    <property type="component" value="Unassembled WGS sequence"/>
</dbReference>
<dbReference type="InterPro" id="IPR050696">
    <property type="entry name" value="FtsA/MreB"/>
</dbReference>
<dbReference type="Pfam" id="PF14450">
    <property type="entry name" value="FtsA"/>
    <property type="match status" value="1"/>
</dbReference>
<evidence type="ECO:0000259" key="2">
    <source>
        <dbReference type="SMART" id="SM00842"/>
    </source>
</evidence>
<organism evidence="3 4">
    <name type="scientific">Caloramator proteoclasticus DSM 10124</name>
    <dbReference type="NCBI Taxonomy" id="1121262"/>
    <lineage>
        <taxon>Bacteria</taxon>
        <taxon>Bacillati</taxon>
        <taxon>Bacillota</taxon>
        <taxon>Clostridia</taxon>
        <taxon>Eubacteriales</taxon>
        <taxon>Clostridiaceae</taxon>
        <taxon>Caloramator</taxon>
    </lineage>
</organism>
<name>A0A1M4ZXV1_9CLOT</name>
<dbReference type="GO" id="GO:0051301">
    <property type="term" value="P:cell division"/>
    <property type="evidence" value="ECO:0007669"/>
    <property type="project" value="UniProtKB-KW"/>
</dbReference>
<dbReference type="PANTHER" id="PTHR32432:SF3">
    <property type="entry name" value="ETHANOLAMINE UTILIZATION PROTEIN EUTJ"/>
    <property type="match status" value="1"/>
</dbReference>
<dbReference type="CDD" id="cd24004">
    <property type="entry name" value="ASKHA_NBD_PilM-like"/>
    <property type="match status" value="1"/>
</dbReference>
<dbReference type="InterPro" id="IPR043129">
    <property type="entry name" value="ATPase_NBD"/>
</dbReference>
<dbReference type="PANTHER" id="PTHR32432">
    <property type="entry name" value="CELL DIVISION PROTEIN FTSA-RELATED"/>
    <property type="match status" value="1"/>
</dbReference>
<accession>A0A1M4ZXV1</accession>
<dbReference type="InterPro" id="IPR003494">
    <property type="entry name" value="SHS2_FtsA"/>
</dbReference>
<reference evidence="4" key="1">
    <citation type="submission" date="2016-11" db="EMBL/GenBank/DDBJ databases">
        <authorList>
            <person name="Varghese N."/>
            <person name="Submissions S."/>
        </authorList>
    </citation>
    <scope>NUCLEOTIDE SEQUENCE [LARGE SCALE GENOMIC DNA]</scope>
    <source>
        <strain evidence="4">DSM 10124</strain>
    </source>
</reference>
<dbReference type="EMBL" id="FQVG01000044">
    <property type="protein sequence ID" value="SHF22677.1"/>
    <property type="molecule type" value="Genomic_DNA"/>
</dbReference>
<proteinExistence type="predicted"/>
<dbReference type="GO" id="GO:0003723">
    <property type="term" value="F:RNA binding"/>
    <property type="evidence" value="ECO:0007669"/>
    <property type="project" value="UniProtKB-KW"/>
</dbReference>
<gene>
    <name evidence="3" type="ORF">SAMN02746091_02040</name>
</gene>
<dbReference type="Gene3D" id="3.30.420.40">
    <property type="match status" value="2"/>
</dbReference>
<sequence length="592" mass="65623">MENIKFALDIGTRTVIGIAFTLDEDKIKIVDEEIIEHKKRAMMDGQVHDIQAVSEVAYEVKTRLEERLCTKFDRVSIAAAGRILKTTKVLADLPLKDGQVIDRDFINNLELEALSKAYSQINTEDLEEKFYCVGYSVINYFLNDYLMTNLEGHRGKKASVELLATFLPQSVVDSLYSVIKNIGLEVETMTLEPIAAMNAVIPKEYRLLNLALIDIGAGTSDIAITKDGTVVAYGMVPFAGDEITEAICHHLVVDFNTAEEIKLSLNTNKKTYKYTDILLNTKTVKLSEIKKVIEPTVEKLAELICQKIIELNGKSPNAVFLVGGGSQVVKLPEFISSRLGIPKDRVAVRGIDAIKNVIYSGNKLNGPDCVTPIGIAINSINSPGSFIVVKVNGKEVKLYNSGKQRVSNALHIAGIKPQNLFAKSGKGINIKINGQERRFLGEAAKPSMIFKNGQVTSLLDCIEDGDEIVVNFAVDGRDAEVLLKDVLKEGQMAKVNGVEMGLDYKLSDGDEVEIIELKFNEVKEEDFIYVVVNGEPIKLQNRQEGYIFVDIFNYVDIDINSAKAVRLLLNDRDASFTDRIKDGDRIIIETHQ</sequence>
<dbReference type="SMART" id="SM00842">
    <property type="entry name" value="FtsA"/>
    <property type="match status" value="1"/>
</dbReference>
<dbReference type="PROSITE" id="PS50889">
    <property type="entry name" value="S4"/>
    <property type="match status" value="1"/>
</dbReference>
<keyword evidence="3" id="KW-0131">Cell cycle</keyword>
<evidence type="ECO:0000313" key="3">
    <source>
        <dbReference type="EMBL" id="SHF22677.1"/>
    </source>
</evidence>